<proteinExistence type="predicted"/>
<reference evidence="8 9" key="1">
    <citation type="submission" date="2019-02" db="EMBL/GenBank/DDBJ databases">
        <title>Deep-cultivation of Planctomycetes and their phenomic and genomic characterization uncovers novel biology.</title>
        <authorList>
            <person name="Wiegand S."/>
            <person name="Jogler M."/>
            <person name="Boedeker C."/>
            <person name="Pinto D."/>
            <person name="Vollmers J."/>
            <person name="Rivas-Marin E."/>
            <person name="Kohn T."/>
            <person name="Peeters S.H."/>
            <person name="Heuer A."/>
            <person name="Rast P."/>
            <person name="Oberbeckmann S."/>
            <person name="Bunk B."/>
            <person name="Jeske O."/>
            <person name="Meyerdierks A."/>
            <person name="Storesund J.E."/>
            <person name="Kallscheuer N."/>
            <person name="Luecker S."/>
            <person name="Lage O.M."/>
            <person name="Pohl T."/>
            <person name="Merkel B.J."/>
            <person name="Hornburger P."/>
            <person name="Mueller R.-W."/>
            <person name="Bruemmer F."/>
            <person name="Labrenz M."/>
            <person name="Spormann A.M."/>
            <person name="Op Den Camp H."/>
            <person name="Overmann J."/>
            <person name="Amann R."/>
            <person name="Jetten M.S.M."/>
            <person name="Mascher T."/>
            <person name="Medema M.H."/>
            <person name="Devos D.P."/>
            <person name="Kaster A.-K."/>
            <person name="Ovreas L."/>
            <person name="Rohde M."/>
            <person name="Galperin M.Y."/>
            <person name="Jogler C."/>
        </authorList>
    </citation>
    <scope>NUCLEOTIDE SEQUENCE [LARGE SCALE GENOMIC DNA]</scope>
    <source>
        <strain evidence="8 9">Q31b</strain>
    </source>
</reference>
<evidence type="ECO:0000256" key="4">
    <source>
        <dbReference type="ARBA" id="ARBA00022989"/>
    </source>
</evidence>
<dbReference type="InterPro" id="IPR018076">
    <property type="entry name" value="T2SS_GspF_dom"/>
</dbReference>
<feature type="transmembrane region" description="Helical" evidence="6">
    <location>
        <begin position="108"/>
        <end position="130"/>
    </location>
</feature>
<evidence type="ECO:0000256" key="5">
    <source>
        <dbReference type="ARBA" id="ARBA00023136"/>
    </source>
</evidence>
<dbReference type="InterPro" id="IPR003004">
    <property type="entry name" value="GspF/PilC"/>
</dbReference>
<keyword evidence="5 6" id="KW-0472">Membrane</keyword>
<dbReference type="PRINTS" id="PR00812">
    <property type="entry name" value="BCTERIALGSPF"/>
</dbReference>
<keyword evidence="3 6" id="KW-0812">Transmembrane</keyword>
<name>A0A5C6DV18_9BACT</name>
<sequence>MKATIPSSSAIETRITKVLEHRDTLVPALSALADDRASGSNRRKLKRVIARIESGATARELLIDPATAVWMPHLASCTSGDDGRMRLTDAVRRSAAENQLGTQRRRRWIYPIIVLAIAFLIVVVSCVTIVPKFDEMFNEFGLHLPLPTLILVWLSRCFTDQTFASLIGVGVAAAATYGLVRLWNHFALSSSLLGYFVVGNSASVIAMANLTSQLAEMYELGASTDEAFWFAGNQCRHRYYRNIAHRIAGHAQHQTTPIGESPWAKPLPKNLVYAVDAGTDGGVNVTLIRELAEMYRERLSHRSEWLGGAASYLATIVIGVIVLFVVVALFMPLVSLVTGLS</sequence>
<gene>
    <name evidence="8" type="ORF">Q31b_39940</name>
</gene>
<organism evidence="8 9">
    <name type="scientific">Novipirellula aureliae</name>
    <dbReference type="NCBI Taxonomy" id="2527966"/>
    <lineage>
        <taxon>Bacteria</taxon>
        <taxon>Pseudomonadati</taxon>
        <taxon>Planctomycetota</taxon>
        <taxon>Planctomycetia</taxon>
        <taxon>Pirellulales</taxon>
        <taxon>Pirellulaceae</taxon>
        <taxon>Novipirellula</taxon>
    </lineage>
</organism>
<keyword evidence="9" id="KW-1185">Reference proteome</keyword>
<feature type="transmembrane region" description="Helical" evidence="6">
    <location>
        <begin position="305"/>
        <end position="331"/>
    </location>
</feature>
<feature type="transmembrane region" description="Helical" evidence="6">
    <location>
        <begin position="192"/>
        <end position="210"/>
    </location>
</feature>
<dbReference type="GO" id="GO:0005886">
    <property type="term" value="C:plasma membrane"/>
    <property type="evidence" value="ECO:0007669"/>
    <property type="project" value="UniProtKB-SubCell"/>
</dbReference>
<evidence type="ECO:0000256" key="2">
    <source>
        <dbReference type="ARBA" id="ARBA00022475"/>
    </source>
</evidence>
<accession>A0A5C6DV18</accession>
<evidence type="ECO:0000259" key="7">
    <source>
        <dbReference type="Pfam" id="PF00482"/>
    </source>
</evidence>
<dbReference type="Pfam" id="PF00482">
    <property type="entry name" value="T2SSF"/>
    <property type="match status" value="1"/>
</dbReference>
<dbReference type="PANTHER" id="PTHR30012">
    <property type="entry name" value="GENERAL SECRETION PATHWAY PROTEIN"/>
    <property type="match status" value="1"/>
</dbReference>
<feature type="domain" description="Type II secretion system protein GspF" evidence="7">
    <location>
        <begin position="211"/>
        <end position="332"/>
    </location>
</feature>
<evidence type="ECO:0000256" key="3">
    <source>
        <dbReference type="ARBA" id="ARBA00022692"/>
    </source>
</evidence>
<dbReference type="EMBL" id="SJPY01000006">
    <property type="protein sequence ID" value="TWU38916.1"/>
    <property type="molecule type" value="Genomic_DNA"/>
</dbReference>
<keyword evidence="2" id="KW-1003">Cell membrane</keyword>
<keyword evidence="4 6" id="KW-1133">Transmembrane helix</keyword>
<evidence type="ECO:0000313" key="9">
    <source>
        <dbReference type="Proteomes" id="UP000315471"/>
    </source>
</evidence>
<comment type="subcellular location">
    <subcellularLocation>
        <location evidence="1">Cell membrane</location>
        <topology evidence="1">Multi-pass membrane protein</topology>
    </subcellularLocation>
</comment>
<dbReference type="Proteomes" id="UP000315471">
    <property type="component" value="Unassembled WGS sequence"/>
</dbReference>
<evidence type="ECO:0000256" key="6">
    <source>
        <dbReference type="SAM" id="Phobius"/>
    </source>
</evidence>
<evidence type="ECO:0000256" key="1">
    <source>
        <dbReference type="ARBA" id="ARBA00004651"/>
    </source>
</evidence>
<evidence type="ECO:0000313" key="8">
    <source>
        <dbReference type="EMBL" id="TWU38916.1"/>
    </source>
</evidence>
<dbReference type="RefSeq" id="WP_197171832.1">
    <property type="nucleotide sequence ID" value="NZ_SJPY01000006.1"/>
</dbReference>
<comment type="caution">
    <text evidence="8">The sequence shown here is derived from an EMBL/GenBank/DDBJ whole genome shotgun (WGS) entry which is preliminary data.</text>
</comment>
<protein>
    <submittedName>
        <fullName evidence="8">Type IV pilin biogenesis protein</fullName>
    </submittedName>
</protein>
<dbReference type="AlphaFoldDB" id="A0A5C6DV18"/>
<feature type="transmembrane region" description="Helical" evidence="6">
    <location>
        <begin position="162"/>
        <end position="180"/>
    </location>
</feature>
<dbReference type="PANTHER" id="PTHR30012:SF0">
    <property type="entry name" value="TYPE II SECRETION SYSTEM PROTEIN F-RELATED"/>
    <property type="match status" value="1"/>
</dbReference>